<dbReference type="EMBL" id="JACHIP010000017">
    <property type="protein sequence ID" value="MBB5060674.1"/>
    <property type="molecule type" value="Genomic_DNA"/>
</dbReference>
<accession>A0A7W7ZJF5</accession>
<organism evidence="1 2">
    <name type="scientific">Granulicella aggregans</name>
    <dbReference type="NCBI Taxonomy" id="474949"/>
    <lineage>
        <taxon>Bacteria</taxon>
        <taxon>Pseudomonadati</taxon>
        <taxon>Acidobacteriota</taxon>
        <taxon>Terriglobia</taxon>
        <taxon>Terriglobales</taxon>
        <taxon>Acidobacteriaceae</taxon>
        <taxon>Granulicella</taxon>
    </lineage>
</organism>
<reference evidence="1 2" key="1">
    <citation type="submission" date="2020-08" db="EMBL/GenBank/DDBJ databases">
        <title>Genomic Encyclopedia of Type Strains, Phase IV (KMG-V): Genome sequencing to study the core and pangenomes of soil and plant-associated prokaryotes.</title>
        <authorList>
            <person name="Whitman W."/>
        </authorList>
    </citation>
    <scope>NUCLEOTIDE SEQUENCE [LARGE SCALE GENOMIC DNA]</scope>
    <source>
        <strain evidence="1 2">M8UP14</strain>
    </source>
</reference>
<comment type="caution">
    <text evidence="1">The sequence shown here is derived from an EMBL/GenBank/DDBJ whole genome shotgun (WGS) entry which is preliminary data.</text>
</comment>
<proteinExistence type="predicted"/>
<evidence type="ECO:0000313" key="2">
    <source>
        <dbReference type="Proteomes" id="UP000540989"/>
    </source>
</evidence>
<name>A0A7W7ZJF5_9BACT</name>
<evidence type="ECO:0000313" key="1">
    <source>
        <dbReference type="EMBL" id="MBB5060674.1"/>
    </source>
</evidence>
<sequence>MNVFAEIRAVNKSLPPAEQIHVWLGEPSVDWSKIRNSEDLPQFTQRDRHPAELIRSEILAKHKKALVIYGGIHFRAIDQMRSLVEKAYPQSSFVIEPYHDHGQVSDSGALERSIPLGSDPVLLVGNVHLDGAKALLYLGPASSLTESPQTPDLYLDESFRREINRRSVILSGSPISEGVPPVSPKYLAK</sequence>
<dbReference type="AlphaFoldDB" id="A0A7W7ZJF5"/>
<keyword evidence="2" id="KW-1185">Reference proteome</keyword>
<dbReference type="Proteomes" id="UP000540989">
    <property type="component" value="Unassembled WGS sequence"/>
</dbReference>
<protein>
    <submittedName>
        <fullName evidence="1">Uncharacterized protein</fullName>
    </submittedName>
</protein>
<gene>
    <name evidence="1" type="ORF">HDF16_005410</name>
</gene>